<evidence type="ECO:0000256" key="4">
    <source>
        <dbReference type="ARBA" id="ARBA00022519"/>
    </source>
</evidence>
<dbReference type="EMBL" id="UINC01088922">
    <property type="protein sequence ID" value="SVC39567.1"/>
    <property type="molecule type" value="Genomic_DNA"/>
</dbReference>
<evidence type="ECO:0000256" key="5">
    <source>
        <dbReference type="ARBA" id="ARBA00022692"/>
    </source>
</evidence>
<sequence>MNQLTTFMNMSGYGQFIWPAFGISAILLAGILIHSQRFLRHTEKELHTQNSQENKLEVAEDINNETKE</sequence>
<feature type="transmembrane region" description="Helical" evidence="10">
    <location>
        <begin position="16"/>
        <end position="34"/>
    </location>
</feature>
<evidence type="ECO:0000256" key="9">
    <source>
        <dbReference type="SAM" id="MobiDB-lite"/>
    </source>
</evidence>
<feature type="compositionally biased region" description="Basic and acidic residues" evidence="9">
    <location>
        <begin position="54"/>
        <end position="68"/>
    </location>
</feature>
<evidence type="ECO:0008006" key="12">
    <source>
        <dbReference type="Google" id="ProtNLM"/>
    </source>
</evidence>
<dbReference type="GO" id="GO:0005886">
    <property type="term" value="C:plasma membrane"/>
    <property type="evidence" value="ECO:0007669"/>
    <property type="project" value="UniProtKB-SubCell"/>
</dbReference>
<organism evidence="11">
    <name type="scientific">marine metagenome</name>
    <dbReference type="NCBI Taxonomy" id="408172"/>
    <lineage>
        <taxon>unclassified sequences</taxon>
        <taxon>metagenomes</taxon>
        <taxon>ecological metagenomes</taxon>
    </lineage>
</organism>
<keyword evidence="8 10" id="KW-0472">Membrane</keyword>
<evidence type="ECO:0000313" key="11">
    <source>
        <dbReference type="EMBL" id="SVC39567.1"/>
    </source>
</evidence>
<keyword evidence="7 10" id="KW-1133">Transmembrane helix</keyword>
<dbReference type="Pfam" id="PF04995">
    <property type="entry name" value="CcmD"/>
    <property type="match status" value="1"/>
</dbReference>
<name>A0A382LW48_9ZZZZ</name>
<dbReference type="AlphaFoldDB" id="A0A382LW48"/>
<evidence type="ECO:0000256" key="10">
    <source>
        <dbReference type="SAM" id="Phobius"/>
    </source>
</evidence>
<proteinExistence type="predicted"/>
<protein>
    <recommendedName>
        <fullName evidence="12">Heme exporter protein D</fullName>
    </recommendedName>
</protein>
<comment type="subcellular location">
    <subcellularLocation>
        <location evidence="1">Cell inner membrane</location>
        <topology evidence="1">Single-pass membrane protein</topology>
    </subcellularLocation>
</comment>
<feature type="region of interest" description="Disordered" evidence="9">
    <location>
        <begin position="45"/>
        <end position="68"/>
    </location>
</feature>
<evidence type="ECO:0000256" key="7">
    <source>
        <dbReference type="ARBA" id="ARBA00022989"/>
    </source>
</evidence>
<keyword evidence="5 10" id="KW-0812">Transmembrane</keyword>
<evidence type="ECO:0000256" key="3">
    <source>
        <dbReference type="ARBA" id="ARBA00022475"/>
    </source>
</evidence>
<dbReference type="GO" id="GO:0015886">
    <property type="term" value="P:heme transport"/>
    <property type="evidence" value="ECO:0007669"/>
    <property type="project" value="InterPro"/>
</dbReference>
<keyword evidence="4" id="KW-0997">Cell inner membrane</keyword>
<keyword evidence="3" id="KW-1003">Cell membrane</keyword>
<evidence type="ECO:0000256" key="8">
    <source>
        <dbReference type="ARBA" id="ARBA00023136"/>
    </source>
</evidence>
<dbReference type="GO" id="GO:0017004">
    <property type="term" value="P:cytochrome complex assembly"/>
    <property type="evidence" value="ECO:0007669"/>
    <property type="project" value="UniProtKB-KW"/>
</dbReference>
<evidence type="ECO:0000256" key="2">
    <source>
        <dbReference type="ARBA" id="ARBA00022448"/>
    </source>
</evidence>
<gene>
    <name evidence="11" type="ORF">METZ01_LOCUS292421</name>
</gene>
<accession>A0A382LW48</accession>
<keyword evidence="6" id="KW-0201">Cytochrome c-type biogenesis</keyword>
<dbReference type="InterPro" id="IPR007078">
    <property type="entry name" value="Haem_export_protD_CcmD"/>
</dbReference>
<dbReference type="NCBIfam" id="TIGR03141">
    <property type="entry name" value="cytochro_ccmD"/>
    <property type="match status" value="1"/>
</dbReference>
<keyword evidence="2" id="KW-0813">Transport</keyword>
<evidence type="ECO:0000256" key="1">
    <source>
        <dbReference type="ARBA" id="ARBA00004377"/>
    </source>
</evidence>
<evidence type="ECO:0000256" key="6">
    <source>
        <dbReference type="ARBA" id="ARBA00022748"/>
    </source>
</evidence>
<reference evidence="11" key="1">
    <citation type="submission" date="2018-05" db="EMBL/GenBank/DDBJ databases">
        <authorList>
            <person name="Lanie J.A."/>
            <person name="Ng W.-L."/>
            <person name="Kazmierczak K.M."/>
            <person name="Andrzejewski T.M."/>
            <person name="Davidsen T.M."/>
            <person name="Wayne K.J."/>
            <person name="Tettelin H."/>
            <person name="Glass J.I."/>
            <person name="Rusch D."/>
            <person name="Podicherti R."/>
            <person name="Tsui H.-C.T."/>
            <person name="Winkler M.E."/>
        </authorList>
    </citation>
    <scope>NUCLEOTIDE SEQUENCE</scope>
</reference>